<evidence type="ECO:0000313" key="2">
    <source>
        <dbReference type="Proteomes" id="UP001501102"/>
    </source>
</evidence>
<evidence type="ECO:0008006" key="3">
    <source>
        <dbReference type="Google" id="ProtNLM"/>
    </source>
</evidence>
<accession>A0ABN3WPF2</accession>
<evidence type="ECO:0000313" key="1">
    <source>
        <dbReference type="EMBL" id="GAA2921611.1"/>
    </source>
</evidence>
<protein>
    <recommendedName>
        <fullName evidence="3">ABC transporter ATP-binding protein</fullName>
    </recommendedName>
</protein>
<organism evidence="1 2">
    <name type="scientific">Streptomyces thioluteus</name>
    <dbReference type="NCBI Taxonomy" id="66431"/>
    <lineage>
        <taxon>Bacteria</taxon>
        <taxon>Bacillati</taxon>
        <taxon>Actinomycetota</taxon>
        <taxon>Actinomycetes</taxon>
        <taxon>Kitasatosporales</taxon>
        <taxon>Streptomycetaceae</taxon>
        <taxon>Streptomyces</taxon>
    </lineage>
</organism>
<name>A0ABN3WPF2_STRTU</name>
<proteinExistence type="predicted"/>
<reference evidence="1 2" key="1">
    <citation type="journal article" date="2019" name="Int. J. Syst. Evol. Microbiol.">
        <title>The Global Catalogue of Microorganisms (GCM) 10K type strain sequencing project: providing services to taxonomists for standard genome sequencing and annotation.</title>
        <authorList>
            <consortium name="The Broad Institute Genomics Platform"/>
            <consortium name="The Broad Institute Genome Sequencing Center for Infectious Disease"/>
            <person name="Wu L."/>
            <person name="Ma J."/>
        </authorList>
    </citation>
    <scope>NUCLEOTIDE SEQUENCE [LARGE SCALE GENOMIC DNA]</scope>
    <source>
        <strain evidence="1 2">JCM 4087</strain>
    </source>
</reference>
<gene>
    <name evidence="1" type="ORF">GCM10020221_17250</name>
</gene>
<comment type="caution">
    <text evidence="1">The sequence shown here is derived from an EMBL/GenBank/DDBJ whole genome shotgun (WGS) entry which is preliminary data.</text>
</comment>
<dbReference type="EMBL" id="BAAAXZ010000065">
    <property type="protein sequence ID" value="GAA2921611.1"/>
    <property type="molecule type" value="Genomic_DNA"/>
</dbReference>
<keyword evidence="2" id="KW-1185">Reference proteome</keyword>
<dbReference type="Proteomes" id="UP001501102">
    <property type="component" value="Unassembled WGS sequence"/>
</dbReference>
<sequence length="66" mass="7262">MVMVTHHVEEIAPGFTHVLMIRQGQVLAAGPIELELTSRNLSKCFGLPLVVESRGERWTAHGLPLS</sequence>